<sequence length="474" mass="53426">MALKLSWRVVRRINVITNIEEKIRDLLIAHDIGVIASESSGCPEPDNVLQQIRGFTGDSEQIIHLSLEERLLNVDLLELRRPVRFFWSIQDFIMGVRAVKAPPHSGRRCTETTTPNHGCHPSSKVAHSDVQRSHLIAYSRRDRIGHVLSGDPSPFKRPRHRSESRVPSSLSENRRSLQTLQSPLLSVLSVVFRSCALRPSSASYTTMPVICDVLILLPGHSIYGETISGVVILRAFSTSSKFLRHMIRCVDTNANPYYWMWGVNRWFSTRFSPLSSAVISLTGLMFSSSPNICAALIGFTLAFASNVTHSARRFVGLEQSMVRIEYLLPLDMSNFWSRLPSSPVKEHSERTRKSPEFIEPSPAQTWPDNGSIDPTILSGTVRSMLDVFDEYQNAEIVYACFWNSPIFYFINHSRPDTLQFKSLRRVHLVLAEATPSNEADTVNVNVSRNLDPLVSEGRENFSTGECPMLDLGRD</sequence>
<evidence type="ECO:0000313" key="2">
    <source>
        <dbReference type="Proteomes" id="UP000790377"/>
    </source>
</evidence>
<dbReference type="EMBL" id="MU268427">
    <property type="protein sequence ID" value="KAH7904576.1"/>
    <property type="molecule type" value="Genomic_DNA"/>
</dbReference>
<protein>
    <submittedName>
        <fullName evidence="1">Uncharacterized protein</fullName>
    </submittedName>
</protein>
<dbReference type="Proteomes" id="UP000790377">
    <property type="component" value="Unassembled WGS sequence"/>
</dbReference>
<gene>
    <name evidence="1" type="ORF">BJ138DRAFT_1119284</name>
</gene>
<comment type="caution">
    <text evidence="1">The sequence shown here is derived from an EMBL/GenBank/DDBJ whole genome shotgun (WGS) entry which is preliminary data.</text>
</comment>
<accession>A0ACB7ZUF6</accession>
<reference evidence="1" key="1">
    <citation type="journal article" date="2021" name="New Phytol.">
        <title>Evolutionary innovations through gain and loss of genes in the ectomycorrhizal Boletales.</title>
        <authorList>
            <person name="Wu G."/>
            <person name="Miyauchi S."/>
            <person name="Morin E."/>
            <person name="Kuo A."/>
            <person name="Drula E."/>
            <person name="Varga T."/>
            <person name="Kohler A."/>
            <person name="Feng B."/>
            <person name="Cao Y."/>
            <person name="Lipzen A."/>
            <person name="Daum C."/>
            <person name="Hundley H."/>
            <person name="Pangilinan J."/>
            <person name="Johnson J."/>
            <person name="Barry K."/>
            <person name="LaButti K."/>
            <person name="Ng V."/>
            <person name="Ahrendt S."/>
            <person name="Min B."/>
            <person name="Choi I.G."/>
            <person name="Park H."/>
            <person name="Plett J.M."/>
            <person name="Magnuson J."/>
            <person name="Spatafora J.W."/>
            <person name="Nagy L.G."/>
            <person name="Henrissat B."/>
            <person name="Grigoriev I.V."/>
            <person name="Yang Z.L."/>
            <person name="Xu J."/>
            <person name="Martin F.M."/>
        </authorList>
    </citation>
    <scope>NUCLEOTIDE SEQUENCE</scope>
    <source>
        <strain evidence="1">ATCC 28755</strain>
    </source>
</reference>
<proteinExistence type="predicted"/>
<evidence type="ECO:0000313" key="1">
    <source>
        <dbReference type="EMBL" id="KAH7904576.1"/>
    </source>
</evidence>
<organism evidence="1 2">
    <name type="scientific">Hygrophoropsis aurantiaca</name>
    <dbReference type="NCBI Taxonomy" id="72124"/>
    <lineage>
        <taxon>Eukaryota</taxon>
        <taxon>Fungi</taxon>
        <taxon>Dikarya</taxon>
        <taxon>Basidiomycota</taxon>
        <taxon>Agaricomycotina</taxon>
        <taxon>Agaricomycetes</taxon>
        <taxon>Agaricomycetidae</taxon>
        <taxon>Boletales</taxon>
        <taxon>Coniophorineae</taxon>
        <taxon>Hygrophoropsidaceae</taxon>
        <taxon>Hygrophoropsis</taxon>
    </lineage>
</organism>
<name>A0ACB7ZUF6_9AGAM</name>
<keyword evidence="2" id="KW-1185">Reference proteome</keyword>